<keyword evidence="1" id="KW-0472">Membrane</keyword>
<feature type="transmembrane region" description="Helical" evidence="1">
    <location>
        <begin position="20"/>
        <end position="48"/>
    </location>
</feature>
<feature type="transmembrane region" description="Helical" evidence="1">
    <location>
        <begin position="108"/>
        <end position="133"/>
    </location>
</feature>
<feature type="transmembrane region" description="Helical" evidence="1">
    <location>
        <begin position="154"/>
        <end position="172"/>
    </location>
</feature>
<gene>
    <name evidence="2" type="ORF">DFR57_10221</name>
</gene>
<feature type="transmembrane region" description="Helical" evidence="1">
    <location>
        <begin position="77"/>
        <end position="96"/>
    </location>
</feature>
<comment type="caution">
    <text evidence="2">The sequence shown here is derived from an EMBL/GenBank/DDBJ whole genome shotgun (WGS) entry which is preliminary data.</text>
</comment>
<proteinExistence type="predicted"/>
<feature type="transmembrane region" description="Helical" evidence="1">
    <location>
        <begin position="178"/>
        <end position="198"/>
    </location>
</feature>
<name>A0A368YBN2_9BACI</name>
<dbReference type="OrthoDB" id="2182676at2"/>
<keyword evidence="1" id="KW-0812">Transmembrane</keyword>
<dbReference type="AlphaFoldDB" id="A0A368YBN2"/>
<keyword evidence="1" id="KW-1133">Transmembrane helix</keyword>
<evidence type="ECO:0000256" key="1">
    <source>
        <dbReference type="SAM" id="Phobius"/>
    </source>
</evidence>
<protein>
    <submittedName>
        <fullName evidence="2">Putative membrane protein YesL</fullName>
    </submittedName>
</protein>
<dbReference type="Proteomes" id="UP000252585">
    <property type="component" value="Unassembled WGS sequence"/>
</dbReference>
<dbReference type="InterPro" id="IPR006938">
    <property type="entry name" value="DUF624"/>
</dbReference>
<accession>A0A368YBN2</accession>
<sequence length="212" mass="24668">MFGQQLVDSLDQFLKWVLRIAWLNFLWIIFSLLGLFVAGVFPATVAALNVSRKWRLKDTEFSVWKVFKSTYRKEFKTANIIGWIFTLIAGVLYLNYQVTIALGDTLPIVVPFAFYFIVFLYMITVLWIFPLITHYETNIKQYIKHAFIIGISKLHFTFGIGVVVFLMLYLSLDLPSMFFFITFSLISVGTMLVAFPVFNKIDKHEEQVVETK</sequence>
<dbReference type="EMBL" id="QPJJ01000002">
    <property type="protein sequence ID" value="RCW76746.1"/>
    <property type="molecule type" value="Genomic_DNA"/>
</dbReference>
<keyword evidence="3" id="KW-1185">Reference proteome</keyword>
<dbReference type="RefSeq" id="WP_114351525.1">
    <property type="nucleotide sequence ID" value="NZ_QPJJ01000002.1"/>
</dbReference>
<organism evidence="2 3">
    <name type="scientific">Saliterribacillus persicus</name>
    <dbReference type="NCBI Taxonomy" id="930114"/>
    <lineage>
        <taxon>Bacteria</taxon>
        <taxon>Bacillati</taxon>
        <taxon>Bacillota</taxon>
        <taxon>Bacilli</taxon>
        <taxon>Bacillales</taxon>
        <taxon>Bacillaceae</taxon>
        <taxon>Saliterribacillus</taxon>
    </lineage>
</organism>
<dbReference type="Pfam" id="PF04854">
    <property type="entry name" value="DUF624"/>
    <property type="match status" value="1"/>
</dbReference>
<evidence type="ECO:0000313" key="3">
    <source>
        <dbReference type="Proteomes" id="UP000252585"/>
    </source>
</evidence>
<evidence type="ECO:0000313" key="2">
    <source>
        <dbReference type="EMBL" id="RCW76746.1"/>
    </source>
</evidence>
<reference evidence="2 3" key="1">
    <citation type="submission" date="2018-07" db="EMBL/GenBank/DDBJ databases">
        <title>Genomic Encyclopedia of Type Strains, Phase IV (KMG-IV): sequencing the most valuable type-strain genomes for metagenomic binning, comparative biology and taxonomic classification.</title>
        <authorList>
            <person name="Goeker M."/>
        </authorList>
    </citation>
    <scope>NUCLEOTIDE SEQUENCE [LARGE SCALE GENOMIC DNA]</scope>
    <source>
        <strain evidence="2 3">DSM 27696</strain>
    </source>
</reference>